<name>A0A3N7HS47_9BURK</name>
<dbReference type="AlphaFoldDB" id="A0A3N7HS47"/>
<dbReference type="RefSeq" id="WP_124540016.1">
    <property type="nucleotide sequence ID" value="NZ_QUSW01000002.1"/>
</dbReference>
<keyword evidence="2" id="KW-1185">Reference proteome</keyword>
<evidence type="ECO:0000313" key="1">
    <source>
        <dbReference type="EMBL" id="RQP25108.1"/>
    </source>
</evidence>
<reference evidence="1 2" key="1">
    <citation type="submission" date="2018-08" db="EMBL/GenBank/DDBJ databases">
        <authorList>
            <person name="Khan S.A."/>
            <person name="Jeon C.O."/>
            <person name="Chun B.H."/>
            <person name="Jeong S.E."/>
        </authorList>
    </citation>
    <scope>NUCLEOTIDE SEQUENCE [LARGE SCALE GENOMIC DNA]</scope>
    <source>
        <strain evidence="1 2">S-16</strain>
    </source>
</reference>
<accession>A0A3N7HS47</accession>
<proteinExistence type="predicted"/>
<protein>
    <submittedName>
        <fullName evidence="1">Uncharacterized protein</fullName>
    </submittedName>
</protein>
<sequence length="96" mass="11005">MQATTTCQSTIQLYRPMHVRLLQVVGDALLAMATAWDVRLQRRRMDIETRAIADMNELLLRDIGAPDWMIAEASARREVDRQQLTLLRAGHPDSLF</sequence>
<reference evidence="1 2" key="2">
    <citation type="submission" date="2018-12" db="EMBL/GenBank/DDBJ databases">
        <title>Rhizobacter gummiphilus sp. nov., a rubber-degrading bacterium isolated from the soil of a botanical garden in Japan.</title>
        <authorList>
            <person name="Shunsuke S.S."/>
        </authorList>
    </citation>
    <scope>NUCLEOTIDE SEQUENCE [LARGE SCALE GENOMIC DNA]</scope>
    <source>
        <strain evidence="1 2">S-16</strain>
    </source>
</reference>
<gene>
    <name evidence="1" type="ORF">DZC73_09660</name>
</gene>
<dbReference type="Proteomes" id="UP000267464">
    <property type="component" value="Unassembled WGS sequence"/>
</dbReference>
<dbReference type="OrthoDB" id="9154218at2"/>
<comment type="caution">
    <text evidence="1">The sequence shown here is derived from an EMBL/GenBank/DDBJ whole genome shotgun (WGS) entry which is preliminary data.</text>
</comment>
<organism evidence="1 2">
    <name type="scientific">Piscinibacter terrae</name>
    <dbReference type="NCBI Taxonomy" id="2496871"/>
    <lineage>
        <taxon>Bacteria</taxon>
        <taxon>Pseudomonadati</taxon>
        <taxon>Pseudomonadota</taxon>
        <taxon>Betaproteobacteria</taxon>
        <taxon>Burkholderiales</taxon>
        <taxon>Sphaerotilaceae</taxon>
        <taxon>Piscinibacter</taxon>
    </lineage>
</organism>
<dbReference type="EMBL" id="QUSW01000002">
    <property type="protein sequence ID" value="RQP25108.1"/>
    <property type="molecule type" value="Genomic_DNA"/>
</dbReference>
<evidence type="ECO:0000313" key="2">
    <source>
        <dbReference type="Proteomes" id="UP000267464"/>
    </source>
</evidence>